<evidence type="ECO:0000313" key="6">
    <source>
        <dbReference type="EMBL" id="APH38582.1"/>
    </source>
</evidence>
<dbReference type="EMBL" id="CP017921">
    <property type="protein sequence ID" value="APH38582.1"/>
    <property type="molecule type" value="Genomic_DNA"/>
</dbReference>
<dbReference type="NCBIfam" id="NF047751">
    <property type="entry name" value="HepT_toxin"/>
    <property type="match status" value="1"/>
</dbReference>
<keyword evidence="2" id="KW-1277">Toxin-antitoxin system</keyword>
<dbReference type="GO" id="GO:0016787">
    <property type="term" value="F:hydrolase activity"/>
    <property type="evidence" value="ECO:0007669"/>
    <property type="project" value="UniProtKB-KW"/>
</dbReference>
<evidence type="ECO:0000313" key="7">
    <source>
        <dbReference type="EMBL" id="RNI08421.1"/>
    </source>
</evidence>
<evidence type="ECO:0000313" key="10">
    <source>
        <dbReference type="Proteomes" id="UP000198669"/>
    </source>
</evidence>
<dbReference type="InterPro" id="IPR008201">
    <property type="entry name" value="HepT-like"/>
</dbReference>
<dbReference type="GO" id="GO:0004540">
    <property type="term" value="F:RNA nuclease activity"/>
    <property type="evidence" value="ECO:0007669"/>
    <property type="project" value="InterPro"/>
</dbReference>
<proteinExistence type="inferred from homology"/>
<dbReference type="InterPro" id="IPR052379">
    <property type="entry name" value="Type_VII_TA_RNase"/>
</dbReference>
<organism evidence="6 9">
    <name type="scientific">Methanohalophilus halophilus</name>
    <dbReference type="NCBI Taxonomy" id="2177"/>
    <lineage>
        <taxon>Archaea</taxon>
        <taxon>Methanobacteriati</taxon>
        <taxon>Methanobacteriota</taxon>
        <taxon>Stenosarchaea group</taxon>
        <taxon>Methanomicrobia</taxon>
        <taxon>Methanosarcinales</taxon>
        <taxon>Methanosarcinaceae</taxon>
        <taxon>Methanohalophilus</taxon>
    </lineage>
</organism>
<dbReference type="AlphaFoldDB" id="A0A1L3Q133"/>
<protein>
    <submittedName>
        <fullName evidence="7">DUF86 domain-containing protein</fullName>
    </submittedName>
    <submittedName>
        <fullName evidence="8">Uncharacterized conserved protein YutE, UPF0331/DUF86 family</fullName>
    </submittedName>
</protein>
<evidence type="ECO:0000313" key="9">
    <source>
        <dbReference type="Proteomes" id="UP000186879"/>
    </source>
</evidence>
<accession>A0A1L3Q133</accession>
<name>A0A1L3Q133_9EURY</name>
<gene>
    <name evidence="6" type="ORF">BHR79_03155</name>
    <name evidence="7" type="ORF">EFE40_07710</name>
    <name evidence="8" type="ORF">SAMN04515625_0464</name>
</gene>
<dbReference type="EMBL" id="FNMU01000001">
    <property type="protein sequence ID" value="SDW15579.1"/>
    <property type="molecule type" value="Genomic_DNA"/>
</dbReference>
<dbReference type="PANTHER" id="PTHR33397">
    <property type="entry name" value="UPF0331 PROTEIN YUTE"/>
    <property type="match status" value="1"/>
</dbReference>
<keyword evidence="9" id="KW-1185">Reference proteome</keyword>
<dbReference type="EMBL" id="RJJG01000005">
    <property type="protein sequence ID" value="RNI08421.1"/>
    <property type="molecule type" value="Genomic_DNA"/>
</dbReference>
<dbReference type="InterPro" id="IPR037038">
    <property type="entry name" value="HepT-like_sf"/>
</dbReference>
<dbReference type="Gene3D" id="1.20.120.580">
    <property type="entry name" value="bsu32300-like"/>
    <property type="match status" value="1"/>
</dbReference>
<keyword evidence="3" id="KW-0540">Nuclease</keyword>
<evidence type="ECO:0000256" key="2">
    <source>
        <dbReference type="ARBA" id="ARBA00022649"/>
    </source>
</evidence>
<evidence type="ECO:0000256" key="3">
    <source>
        <dbReference type="ARBA" id="ARBA00022722"/>
    </source>
</evidence>
<comment type="similarity">
    <text evidence="5">Belongs to the HepT RNase toxin family.</text>
</comment>
<dbReference type="PANTHER" id="PTHR33397:SF5">
    <property type="entry name" value="RNASE YUTE-RELATED"/>
    <property type="match status" value="1"/>
</dbReference>
<reference evidence="6 9" key="1">
    <citation type="submission" date="2016-10" db="EMBL/GenBank/DDBJ databases">
        <title>Methanohalophilus halophilus.</title>
        <authorList>
            <person name="L'haridon S."/>
        </authorList>
    </citation>
    <scope>NUCLEOTIDE SEQUENCE [LARGE SCALE GENOMIC DNA]</scope>
    <source>
        <strain evidence="6 9">Z-7982</strain>
    </source>
</reference>
<evidence type="ECO:0000313" key="8">
    <source>
        <dbReference type="EMBL" id="SDW15579.1"/>
    </source>
</evidence>
<dbReference type="GeneID" id="30582729"/>
<dbReference type="RefSeq" id="WP_072561035.1">
    <property type="nucleotide sequence ID" value="NZ_CP017921.1"/>
</dbReference>
<dbReference type="Proteomes" id="UP000267921">
    <property type="component" value="Unassembled WGS sequence"/>
</dbReference>
<dbReference type="Proteomes" id="UP000186879">
    <property type="component" value="Chromosome"/>
</dbReference>
<dbReference type="STRING" id="2177.BHR79_03155"/>
<reference evidence="7 11" key="3">
    <citation type="submission" date="2018-10" db="EMBL/GenBank/DDBJ databases">
        <title>Cultivation of a novel Methanohalophilus strain from Kebrit Deep of the Red Sea and a genomic comparison of members of the genus Methanohalophilus.</title>
        <authorList>
            <person name="Guan Y."/>
            <person name="Ngugi D.K."/>
            <person name="Stingl U."/>
        </authorList>
    </citation>
    <scope>NUCLEOTIDE SEQUENCE [LARGE SCALE GENOMIC DNA]</scope>
    <source>
        <strain evidence="7 11">DSM 3094</strain>
    </source>
</reference>
<keyword evidence="1" id="KW-0597">Phosphoprotein</keyword>
<sequence>MDESIYSKLELLKEYIEILKGYQDYSLDDINQDHTLRGAVERYLEVSLECMIDIGEMIISRHSLKKPESYKEIFTTLGANGILPQDFSRKISPAAGFRNVLVHMYAHIDMERVYFYLQNHLDDLEKFAHYIALYLEKTD</sequence>
<keyword evidence="4" id="KW-0378">Hydrolase</keyword>
<dbReference type="KEGG" id="mhaz:BHR79_03155"/>
<evidence type="ECO:0000256" key="1">
    <source>
        <dbReference type="ARBA" id="ARBA00022553"/>
    </source>
</evidence>
<dbReference type="Pfam" id="PF01934">
    <property type="entry name" value="HepT-like"/>
    <property type="match status" value="1"/>
</dbReference>
<reference evidence="8 10" key="2">
    <citation type="submission" date="2016-10" db="EMBL/GenBank/DDBJ databases">
        <authorList>
            <person name="de Groot N.N."/>
        </authorList>
    </citation>
    <scope>NUCLEOTIDE SEQUENCE [LARGE SCALE GENOMIC DNA]</scope>
    <source>
        <strain evidence="8 10">Z-7982</strain>
    </source>
</reference>
<dbReference type="GO" id="GO:0110001">
    <property type="term" value="C:toxin-antitoxin complex"/>
    <property type="evidence" value="ECO:0007669"/>
    <property type="project" value="InterPro"/>
</dbReference>
<evidence type="ECO:0000256" key="5">
    <source>
        <dbReference type="ARBA" id="ARBA00024207"/>
    </source>
</evidence>
<evidence type="ECO:0000256" key="4">
    <source>
        <dbReference type="ARBA" id="ARBA00022801"/>
    </source>
</evidence>
<evidence type="ECO:0000313" key="11">
    <source>
        <dbReference type="Proteomes" id="UP000267921"/>
    </source>
</evidence>
<dbReference type="Proteomes" id="UP000198669">
    <property type="component" value="Unassembled WGS sequence"/>
</dbReference>
<dbReference type="OrthoDB" id="25331at2157"/>